<name>A0A820BZQ0_9BILA</name>
<organism evidence="1 2">
    <name type="scientific">Rotaria sordida</name>
    <dbReference type="NCBI Taxonomy" id="392033"/>
    <lineage>
        <taxon>Eukaryota</taxon>
        <taxon>Metazoa</taxon>
        <taxon>Spiralia</taxon>
        <taxon>Gnathifera</taxon>
        <taxon>Rotifera</taxon>
        <taxon>Eurotatoria</taxon>
        <taxon>Bdelloidea</taxon>
        <taxon>Philodinida</taxon>
        <taxon>Philodinidae</taxon>
        <taxon>Rotaria</taxon>
    </lineage>
</organism>
<proteinExistence type="predicted"/>
<evidence type="ECO:0000313" key="2">
    <source>
        <dbReference type="Proteomes" id="UP000663836"/>
    </source>
</evidence>
<feature type="non-terminal residue" evidence="1">
    <location>
        <position position="37"/>
    </location>
</feature>
<protein>
    <submittedName>
        <fullName evidence="1">Uncharacterized protein</fullName>
    </submittedName>
</protein>
<dbReference type="EMBL" id="CAJOBD010016203">
    <property type="protein sequence ID" value="CAF4214053.1"/>
    <property type="molecule type" value="Genomic_DNA"/>
</dbReference>
<reference evidence="1" key="1">
    <citation type="submission" date="2021-02" db="EMBL/GenBank/DDBJ databases">
        <authorList>
            <person name="Nowell W R."/>
        </authorList>
    </citation>
    <scope>NUCLEOTIDE SEQUENCE</scope>
</reference>
<comment type="caution">
    <text evidence="1">The sequence shown here is derived from an EMBL/GenBank/DDBJ whole genome shotgun (WGS) entry which is preliminary data.</text>
</comment>
<sequence>MPSSPDRAPMGYSIWEYLEQLNRTHINSLGELYKKLL</sequence>
<dbReference type="AlphaFoldDB" id="A0A820BZQ0"/>
<gene>
    <name evidence="1" type="ORF">JBS370_LOCUS37135</name>
</gene>
<evidence type="ECO:0000313" key="1">
    <source>
        <dbReference type="EMBL" id="CAF4214053.1"/>
    </source>
</evidence>
<accession>A0A820BZQ0</accession>
<dbReference type="Proteomes" id="UP000663836">
    <property type="component" value="Unassembled WGS sequence"/>
</dbReference>